<evidence type="ECO:0000313" key="8">
    <source>
        <dbReference type="EMBL" id="RHH11189.1"/>
    </source>
</evidence>
<evidence type="ECO:0000259" key="2">
    <source>
        <dbReference type="Pfam" id="PF13944"/>
    </source>
</evidence>
<protein>
    <submittedName>
        <fullName evidence="3">Calycin-like domain-containing protein</fullName>
    </submittedName>
</protein>
<evidence type="ECO:0000313" key="12">
    <source>
        <dbReference type="Proteomes" id="UP000501467"/>
    </source>
</evidence>
<dbReference type="EMBL" id="JAPTZU010000015">
    <property type="protein sequence ID" value="MCZ2689615.1"/>
    <property type="molecule type" value="Genomic_DNA"/>
</dbReference>
<dbReference type="Proteomes" id="UP000501467">
    <property type="component" value="Chromosome"/>
</dbReference>
<evidence type="ECO:0000313" key="4">
    <source>
        <dbReference type="EMBL" id="MCZ2689615.1"/>
    </source>
</evidence>
<dbReference type="EMBL" id="CP054003">
    <property type="protein sequence ID" value="QKH84155.1"/>
    <property type="molecule type" value="Genomic_DNA"/>
</dbReference>
<evidence type="ECO:0000256" key="1">
    <source>
        <dbReference type="SAM" id="SignalP"/>
    </source>
</evidence>
<reference evidence="5" key="1">
    <citation type="book" date="2014" name="THE 24TH EUROPEAN CONGRESS OF CLINICAL MICROBIOLOGY AND INFECTIOUS DISEASES" publisher="ECCMID 2014" city="Barcelona, Spain">
        <title>Identification of resistance genes in three multidrug-resistant Bacteroides fragilis isolates by whole genome sequencing.</title>
        <editorList>
            <person name="Unknown"/>
            <person name="A."/>
        </editorList>
        <authorList>
            <person name="Sydenham T.V."/>
            <person name="Hasman H."/>
            <person name="Wang M."/>
            <person name="Soki J."/>
            <person name="Nagy E."/>
            <person name="Justesen U.S."/>
        </authorList>
    </citation>
    <scope>NUCLEOTIDE SEQUENCE</scope>
    <source>
        <strain evidence="5">DCMSKEJBY0001B</strain>
    </source>
</reference>
<dbReference type="EMBL" id="JAPUAC010000003">
    <property type="protein sequence ID" value="MCZ2653645.1"/>
    <property type="molecule type" value="Genomic_DNA"/>
</dbReference>
<evidence type="ECO:0000313" key="3">
    <source>
        <dbReference type="EMBL" id="MCZ2653645.1"/>
    </source>
</evidence>
<name>A0A0I9RTW5_BACFG</name>
<reference evidence="10 11" key="2">
    <citation type="submission" date="2018-08" db="EMBL/GenBank/DDBJ databases">
        <title>A genome reference for cultivated species of the human gut microbiota.</title>
        <authorList>
            <person name="Zou Y."/>
            <person name="Xue W."/>
            <person name="Luo G."/>
        </authorList>
    </citation>
    <scope>NUCLEOTIDE SEQUENCE [LARGE SCALE GENOMIC DNA]</scope>
    <source>
        <strain evidence="7 11">AF14-26</strain>
        <strain evidence="8 10">AM18-6</strain>
    </source>
</reference>
<reference evidence="3" key="5">
    <citation type="submission" date="2022-12" db="EMBL/GenBank/DDBJ databases">
        <title>Development of a Multilocus Sequence Typing Scheme for Bacteroides fragilis Based on Whole Genome Sequencing Data and Clinical Application.</title>
        <authorList>
            <person name="Nielsen F.D."/>
            <person name="Justesen U.S."/>
        </authorList>
    </citation>
    <scope>NUCLEOTIDE SEQUENCE</scope>
    <source>
        <strain evidence="4">BF_AM_ODE_DK_2015_4</strain>
        <strain evidence="3">BF_BC_ODE_DK_2015_2</strain>
    </source>
</reference>
<evidence type="ECO:0000313" key="6">
    <source>
        <dbReference type="EMBL" id="QKH84155.1"/>
    </source>
</evidence>
<reference evidence="6 12" key="4">
    <citation type="submission" date="2020-05" db="EMBL/GenBank/DDBJ databases">
        <title>FDA dAtabase for Regulatory Grade micrObial Sequences (FDA-ARGOS): Supporting development and validation of Infectious Disease Dx tests.</title>
        <authorList>
            <person name="Bojja K."/>
            <person name="Kessler A."/>
            <person name="Tallon L."/>
            <person name="Sadzewicz L."/>
            <person name="Zhao X."/>
            <person name="Vavikolanu K."/>
            <person name="Mehta A."/>
            <person name="Aluvathingal J."/>
            <person name="Nadendla S."/>
            <person name="Myers T."/>
            <person name="Yan Y."/>
            <person name="Sichtig H."/>
        </authorList>
    </citation>
    <scope>NUCLEOTIDE SEQUENCE [LARGE SCALE GENOMIC DNA]</scope>
    <source>
        <strain evidence="6 12">FDAARGOS_763</strain>
    </source>
</reference>
<evidence type="ECO:0000313" key="10">
    <source>
        <dbReference type="Proteomes" id="UP000266644"/>
    </source>
</evidence>
<dbReference type="Proteomes" id="UP000036847">
    <property type="component" value="Chromosome"/>
</dbReference>
<dbReference type="InterPro" id="IPR024311">
    <property type="entry name" value="Lipocalin-like"/>
</dbReference>
<dbReference type="AlphaFoldDB" id="A0A0I9RTW5"/>
<accession>A0A0I9RTW5</accession>
<dbReference type="EMBL" id="QRJE01000015">
    <property type="protein sequence ID" value="RHH11189.1"/>
    <property type="molecule type" value="Genomic_DNA"/>
</dbReference>
<evidence type="ECO:0000313" key="11">
    <source>
        <dbReference type="Proteomes" id="UP000286270"/>
    </source>
</evidence>
<feature type="signal peptide" evidence="1">
    <location>
        <begin position="1"/>
        <end position="26"/>
    </location>
</feature>
<dbReference type="Gene3D" id="2.40.128.350">
    <property type="match status" value="1"/>
</dbReference>
<dbReference type="EMBL" id="QRZH01000003">
    <property type="protein sequence ID" value="RGV57682.1"/>
    <property type="molecule type" value="Genomic_DNA"/>
</dbReference>
<organism evidence="7 11">
    <name type="scientific">Bacteroides fragilis</name>
    <dbReference type="NCBI Taxonomy" id="817"/>
    <lineage>
        <taxon>Bacteria</taxon>
        <taxon>Pseudomonadati</taxon>
        <taxon>Bacteroidota</taxon>
        <taxon>Bacteroidia</taxon>
        <taxon>Bacteroidales</taxon>
        <taxon>Bacteroidaceae</taxon>
        <taxon>Bacteroides</taxon>
    </lineage>
</organism>
<gene>
    <name evidence="8" type="ORF">DW228_10470</name>
    <name evidence="7" type="ORF">DWW08_04690</name>
    <name evidence="5" type="ORF">EC80_012800</name>
    <name evidence="6" type="ORF">FOC69_07210</name>
    <name evidence="3" type="ORF">O1422_05650</name>
    <name evidence="4" type="ORF">O1433_19130</name>
</gene>
<dbReference type="RefSeq" id="WP_005776588.1">
    <property type="nucleotide sequence ID" value="NZ_CABJEQ010000005.1"/>
</dbReference>
<keyword evidence="1" id="KW-0732">Signal</keyword>
<dbReference type="OrthoDB" id="1076676at2"/>
<dbReference type="Proteomes" id="UP001075704">
    <property type="component" value="Unassembled WGS sequence"/>
</dbReference>
<dbReference type="EMBL" id="CP036546">
    <property type="protein sequence ID" value="QCQ45669.1"/>
    <property type="molecule type" value="Genomic_DNA"/>
</dbReference>
<evidence type="ECO:0000313" key="9">
    <source>
        <dbReference type="Proteomes" id="UP000036847"/>
    </source>
</evidence>
<sequence length="164" mass="17339">MLKKVFIWGIALFGMTAISSNVSASAASDVYSVATVAESLEGNYQGNLIRVYMNGEKNPVYGKVANVTDNGDGTVNIHIDSFKIGSMPGSITVDAMDITVPASGGNFSQTCESAVKLKIGILPLSYDALVEGEITGNYLKFTVTVNTQYSGSLFEAIVTFEGTK</sequence>
<dbReference type="Proteomes" id="UP000286270">
    <property type="component" value="Unassembled WGS sequence"/>
</dbReference>
<feature type="domain" description="Lipocalin-like" evidence="2">
    <location>
        <begin position="41"/>
        <end position="163"/>
    </location>
</feature>
<dbReference type="Proteomes" id="UP000266644">
    <property type="component" value="Unassembled WGS sequence"/>
</dbReference>
<dbReference type="Proteomes" id="UP001079672">
    <property type="component" value="Unassembled WGS sequence"/>
</dbReference>
<evidence type="ECO:0000313" key="5">
    <source>
        <dbReference type="EMBL" id="QCQ45669.1"/>
    </source>
</evidence>
<dbReference type="Pfam" id="PF13944">
    <property type="entry name" value="Calycin_like"/>
    <property type="match status" value="1"/>
</dbReference>
<proteinExistence type="predicted"/>
<reference evidence="5 9" key="3">
    <citation type="submission" date="2019-03" db="EMBL/GenBank/DDBJ databases">
        <title>Complete genome assembly of MDR B. fragilis.</title>
        <authorList>
            <person name="Sydenham T.V."/>
            <person name="Hasman H."/>
            <person name="Justesen U.S."/>
        </authorList>
    </citation>
    <scope>NUCLEOTIDE SEQUENCE [LARGE SCALE GENOMIC DNA]</scope>
    <source>
        <strain evidence="5 9">DCMSKEJBY0001B</strain>
    </source>
</reference>
<feature type="chain" id="PRO_5044366834" evidence="1">
    <location>
        <begin position="27"/>
        <end position="164"/>
    </location>
</feature>
<evidence type="ECO:0000313" key="7">
    <source>
        <dbReference type="EMBL" id="RGV57682.1"/>
    </source>
</evidence>